<dbReference type="Gene3D" id="3.40.50.300">
    <property type="entry name" value="P-loop containing nucleotide triphosphate hydrolases"/>
    <property type="match status" value="1"/>
</dbReference>
<dbReference type="SUPFAM" id="SSF53146">
    <property type="entry name" value="Nitrogenase accessory factor-like"/>
    <property type="match status" value="1"/>
</dbReference>
<evidence type="ECO:0000256" key="3">
    <source>
        <dbReference type="ARBA" id="ARBA00022840"/>
    </source>
</evidence>
<dbReference type="InterPro" id="IPR033756">
    <property type="entry name" value="YlxH/NBP35"/>
</dbReference>
<comment type="caution">
    <text evidence="7">The sequence shown here is derived from an EMBL/GenBank/DDBJ whole genome shotgun (WGS) entry which is preliminary data.</text>
</comment>
<dbReference type="InterPro" id="IPR036105">
    <property type="entry name" value="DiNase_FeMo-co_biosyn_sf"/>
</dbReference>
<dbReference type="GO" id="GO:0005524">
    <property type="term" value="F:ATP binding"/>
    <property type="evidence" value="ECO:0007669"/>
    <property type="project" value="UniProtKB-KW"/>
</dbReference>
<dbReference type="Pfam" id="PF10609">
    <property type="entry name" value="ParA"/>
    <property type="match status" value="1"/>
</dbReference>
<dbReference type="GO" id="GO:0046872">
    <property type="term" value="F:metal ion binding"/>
    <property type="evidence" value="ECO:0007669"/>
    <property type="project" value="UniProtKB-KW"/>
</dbReference>
<evidence type="ECO:0000256" key="2">
    <source>
        <dbReference type="ARBA" id="ARBA00022741"/>
    </source>
</evidence>
<keyword evidence="1" id="KW-0479">Metal-binding</keyword>
<dbReference type="PANTHER" id="PTHR23264">
    <property type="entry name" value="NUCLEOTIDE-BINDING PROTEIN NBP35 YEAST -RELATED"/>
    <property type="match status" value="1"/>
</dbReference>
<name>X0TT07_9ZZZZ</name>
<dbReference type="InterPro" id="IPR019591">
    <property type="entry name" value="Mrp/NBP35_ATP-bd"/>
</dbReference>
<dbReference type="InterPro" id="IPR033913">
    <property type="entry name" value="MTH1175_dom"/>
</dbReference>
<dbReference type="PANTHER" id="PTHR23264:SF19">
    <property type="entry name" value="CYTOSOLIC FE-S CLUSTER ASSEMBLY FACTOR NUBP2"/>
    <property type="match status" value="1"/>
</dbReference>
<dbReference type="GO" id="GO:0140663">
    <property type="term" value="F:ATP-dependent FeS chaperone activity"/>
    <property type="evidence" value="ECO:0007669"/>
    <property type="project" value="InterPro"/>
</dbReference>
<evidence type="ECO:0000256" key="5">
    <source>
        <dbReference type="ARBA" id="ARBA00023014"/>
    </source>
</evidence>
<feature type="domain" description="Dinitrogenase iron-molybdenum cofactor biosynthesis" evidence="6">
    <location>
        <begin position="126"/>
        <end position="215"/>
    </location>
</feature>
<keyword evidence="5" id="KW-0411">Iron-sulfur</keyword>
<dbReference type="GO" id="GO:0005829">
    <property type="term" value="C:cytosol"/>
    <property type="evidence" value="ECO:0007669"/>
    <property type="project" value="TreeGrafter"/>
</dbReference>
<protein>
    <recommendedName>
        <fullName evidence="6">Dinitrogenase iron-molybdenum cofactor biosynthesis domain-containing protein</fullName>
    </recommendedName>
</protein>
<keyword evidence="3" id="KW-0067">ATP-binding</keyword>
<organism evidence="7">
    <name type="scientific">marine sediment metagenome</name>
    <dbReference type="NCBI Taxonomy" id="412755"/>
    <lineage>
        <taxon>unclassified sequences</taxon>
        <taxon>metagenomes</taxon>
        <taxon>ecological metagenomes</taxon>
    </lineage>
</organism>
<reference evidence="7" key="1">
    <citation type="journal article" date="2014" name="Front. Microbiol.">
        <title>High frequency of phylogenetically diverse reductive dehalogenase-homologous genes in deep subseafloor sedimentary metagenomes.</title>
        <authorList>
            <person name="Kawai M."/>
            <person name="Futagami T."/>
            <person name="Toyoda A."/>
            <person name="Takaki Y."/>
            <person name="Nishi S."/>
            <person name="Hori S."/>
            <person name="Arai W."/>
            <person name="Tsubouchi T."/>
            <person name="Morono Y."/>
            <person name="Uchiyama I."/>
            <person name="Ito T."/>
            <person name="Fujiyama A."/>
            <person name="Inagaki F."/>
            <person name="Takami H."/>
        </authorList>
    </citation>
    <scope>NUCLEOTIDE SEQUENCE</scope>
    <source>
        <strain evidence="7">Expedition CK06-06</strain>
    </source>
</reference>
<keyword evidence="4" id="KW-0408">Iron</keyword>
<evidence type="ECO:0000259" key="6">
    <source>
        <dbReference type="Pfam" id="PF02579"/>
    </source>
</evidence>
<dbReference type="AlphaFoldDB" id="X0TT07"/>
<dbReference type="Pfam" id="PF02579">
    <property type="entry name" value="Nitro_FeMo-Co"/>
    <property type="match status" value="1"/>
</dbReference>
<keyword evidence="2" id="KW-0547">Nucleotide-binding</keyword>
<dbReference type="GO" id="GO:0016226">
    <property type="term" value="P:iron-sulfur cluster assembly"/>
    <property type="evidence" value="ECO:0007669"/>
    <property type="project" value="InterPro"/>
</dbReference>
<dbReference type="InterPro" id="IPR027417">
    <property type="entry name" value="P-loop_NTPase"/>
</dbReference>
<gene>
    <name evidence="7" type="ORF">S01H1_28310</name>
</gene>
<feature type="non-terminal residue" evidence="7">
    <location>
        <position position="1"/>
    </location>
</feature>
<dbReference type="Gene3D" id="3.30.420.130">
    <property type="entry name" value="Dinitrogenase iron-molybdenum cofactor biosynthesis domain"/>
    <property type="match status" value="1"/>
</dbReference>
<evidence type="ECO:0000313" key="7">
    <source>
        <dbReference type="EMBL" id="GAF96334.1"/>
    </source>
</evidence>
<evidence type="ECO:0000256" key="4">
    <source>
        <dbReference type="ARBA" id="ARBA00023004"/>
    </source>
</evidence>
<dbReference type="CDD" id="cd00851">
    <property type="entry name" value="MTH1175"/>
    <property type="match status" value="1"/>
</dbReference>
<dbReference type="EMBL" id="BARS01017297">
    <property type="protein sequence ID" value="GAF96334.1"/>
    <property type="molecule type" value="Genomic_DNA"/>
</dbReference>
<dbReference type="SUPFAM" id="SSF52540">
    <property type="entry name" value="P-loop containing nucleoside triphosphate hydrolases"/>
    <property type="match status" value="1"/>
</dbReference>
<sequence>PQQLSVIDVKKCITFCRQLNLPVLGVIENMAGFVCPHCNRKTDIFKGNGGKQMAKDFNVPFLGSIPMDSDMVSAADSGRPFIYFNSKSPTTEVINSAFERLLKPDIKIQTNKEQKNKMRIAIPVTEGRVSAHFGHCDKFAIIDIDSDSKALKSQELVDPPPHEPGLLPKWLAGLHVELIIAGGMGQRAQQLFAQNRIDVIVGAMDNTPQELASQYLTGQLKTGQNICDH</sequence>
<accession>X0TT07</accession>
<dbReference type="GO" id="GO:0051536">
    <property type="term" value="F:iron-sulfur cluster binding"/>
    <property type="evidence" value="ECO:0007669"/>
    <property type="project" value="UniProtKB-KW"/>
</dbReference>
<evidence type="ECO:0000256" key="1">
    <source>
        <dbReference type="ARBA" id="ARBA00022723"/>
    </source>
</evidence>
<dbReference type="InterPro" id="IPR003731">
    <property type="entry name" value="Di-Nase_FeMo-co_biosynth"/>
</dbReference>
<proteinExistence type="predicted"/>